<dbReference type="InterPro" id="IPR013005">
    <property type="entry name" value="Ribosomal_uL4-like"/>
</dbReference>
<evidence type="ECO:0000313" key="6">
    <source>
        <dbReference type="EMBL" id="CCX12053.1"/>
    </source>
</evidence>
<evidence type="ECO:0000256" key="5">
    <source>
        <dbReference type="SAM" id="MobiDB-lite"/>
    </source>
</evidence>
<dbReference type="SUPFAM" id="SSF52166">
    <property type="entry name" value="Ribosomal protein L4"/>
    <property type="match status" value="1"/>
</dbReference>
<dbReference type="OMA" id="KTFGPHP"/>
<protein>
    <recommendedName>
        <fullName evidence="4">Large ribosomal subunit protein uL4m</fullName>
    </recommendedName>
</protein>
<keyword evidence="2 6" id="KW-0689">Ribosomal protein</keyword>
<feature type="compositionally biased region" description="Basic and acidic residues" evidence="5">
    <location>
        <begin position="107"/>
        <end position="117"/>
    </location>
</feature>
<evidence type="ECO:0000313" key="7">
    <source>
        <dbReference type="Proteomes" id="UP000018144"/>
    </source>
</evidence>
<dbReference type="InterPro" id="IPR023574">
    <property type="entry name" value="Ribosomal_uL4_dom_sf"/>
</dbReference>
<dbReference type="Proteomes" id="UP000018144">
    <property type="component" value="Unassembled WGS sequence"/>
</dbReference>
<evidence type="ECO:0000256" key="2">
    <source>
        <dbReference type="ARBA" id="ARBA00022980"/>
    </source>
</evidence>
<evidence type="ECO:0000256" key="4">
    <source>
        <dbReference type="ARBA" id="ARBA00040565"/>
    </source>
</evidence>
<evidence type="ECO:0000256" key="3">
    <source>
        <dbReference type="ARBA" id="ARBA00023274"/>
    </source>
</evidence>
<keyword evidence="3" id="KW-0687">Ribonucleoprotein</keyword>
<dbReference type="GO" id="GO:0006412">
    <property type="term" value="P:translation"/>
    <property type="evidence" value="ECO:0007669"/>
    <property type="project" value="InterPro"/>
</dbReference>
<dbReference type="GO" id="GO:0005840">
    <property type="term" value="C:ribosome"/>
    <property type="evidence" value="ECO:0007669"/>
    <property type="project" value="UniProtKB-KW"/>
</dbReference>
<gene>
    <name evidence="6" type="ORF">PCON_11647</name>
</gene>
<dbReference type="AlphaFoldDB" id="U4LCA6"/>
<dbReference type="eggNOG" id="KOG1624">
    <property type="taxonomic scope" value="Eukaryota"/>
</dbReference>
<accession>U4LCA6</accession>
<dbReference type="NCBIfam" id="TIGR03953">
    <property type="entry name" value="rplD_bact"/>
    <property type="match status" value="1"/>
</dbReference>
<evidence type="ECO:0000256" key="1">
    <source>
        <dbReference type="ARBA" id="ARBA00010528"/>
    </source>
</evidence>
<dbReference type="InterPro" id="IPR002136">
    <property type="entry name" value="Ribosomal_uL4"/>
</dbReference>
<dbReference type="GO" id="GO:1990904">
    <property type="term" value="C:ribonucleoprotein complex"/>
    <property type="evidence" value="ECO:0007669"/>
    <property type="project" value="UniProtKB-KW"/>
</dbReference>
<dbReference type="Pfam" id="PF00573">
    <property type="entry name" value="Ribosomal_L4"/>
    <property type="match status" value="1"/>
</dbReference>
<name>U4LCA6_PYROM</name>
<feature type="region of interest" description="Disordered" evidence="5">
    <location>
        <begin position="107"/>
        <end position="154"/>
    </location>
</feature>
<dbReference type="OrthoDB" id="275876at2759"/>
<dbReference type="PANTHER" id="PTHR10746">
    <property type="entry name" value="50S RIBOSOMAL PROTEIN L4"/>
    <property type="match status" value="1"/>
</dbReference>
<dbReference type="STRING" id="1076935.U4LCA6"/>
<comment type="similarity">
    <text evidence="1">Belongs to the universal ribosomal protein uL4 family.</text>
</comment>
<dbReference type="EMBL" id="HF935675">
    <property type="protein sequence ID" value="CCX12053.1"/>
    <property type="molecule type" value="Genomic_DNA"/>
</dbReference>
<keyword evidence="7" id="KW-1185">Reference proteome</keyword>
<organism evidence="6 7">
    <name type="scientific">Pyronema omphalodes (strain CBS 100304)</name>
    <name type="common">Pyronema confluens</name>
    <dbReference type="NCBI Taxonomy" id="1076935"/>
    <lineage>
        <taxon>Eukaryota</taxon>
        <taxon>Fungi</taxon>
        <taxon>Dikarya</taxon>
        <taxon>Ascomycota</taxon>
        <taxon>Pezizomycotina</taxon>
        <taxon>Pezizomycetes</taxon>
        <taxon>Pezizales</taxon>
        <taxon>Pyronemataceae</taxon>
        <taxon>Pyronema</taxon>
    </lineage>
</organism>
<dbReference type="Gene3D" id="3.40.1370.10">
    <property type="match status" value="1"/>
</dbReference>
<dbReference type="PANTHER" id="PTHR10746:SF6">
    <property type="entry name" value="LARGE RIBOSOMAL SUBUNIT PROTEIN UL4M"/>
    <property type="match status" value="1"/>
</dbReference>
<proteinExistence type="inferred from homology"/>
<sequence>MATARSICSKARLLAGVSRVGVAQDIMKPVFAATRSMATAVTTPAETPAPFALRKAPTVLATLHTFPTMEPVRFEEFPSTFLYAPLRKDILHRAVIFEGDAHRLGRAKTKDRGEVRGSSRKLRPQKGTGKARLGDKKSPMLRGGGVAHGPKPRDFSTELPRQIYDLAWRTAISYRYRRAELIVVENSLEITSPDPSLAKTIMTRYGWGKEGGRSLFITTETRPNLEAAMEKLTTDGRVLTMKDVDVKDLLENGRVIIERDALSVFSKHRAVREARRFKAKYDDAPVVAQRHFEVKPEVVAEAVENTATAN</sequence>
<dbReference type="GO" id="GO:0003735">
    <property type="term" value="F:structural constituent of ribosome"/>
    <property type="evidence" value="ECO:0007669"/>
    <property type="project" value="InterPro"/>
</dbReference>
<reference evidence="6 7" key="1">
    <citation type="journal article" date="2013" name="PLoS Genet.">
        <title>The genome and development-dependent transcriptomes of Pyronema confluens: a window into fungal evolution.</title>
        <authorList>
            <person name="Traeger S."/>
            <person name="Altegoer F."/>
            <person name="Freitag M."/>
            <person name="Gabaldon T."/>
            <person name="Kempken F."/>
            <person name="Kumar A."/>
            <person name="Marcet-Houben M."/>
            <person name="Poggeler S."/>
            <person name="Stajich J.E."/>
            <person name="Nowrousian M."/>
        </authorList>
    </citation>
    <scope>NUCLEOTIDE SEQUENCE [LARGE SCALE GENOMIC DNA]</scope>
    <source>
        <strain evidence="7">CBS 100304</strain>
        <tissue evidence="6">Vegetative mycelium</tissue>
    </source>
</reference>